<dbReference type="Proteomes" id="UP000605361">
    <property type="component" value="Unassembled WGS sequence"/>
</dbReference>
<keyword evidence="2" id="KW-0812">Transmembrane</keyword>
<proteinExistence type="predicted"/>
<evidence type="ECO:0000256" key="1">
    <source>
        <dbReference type="SAM" id="MobiDB-lite"/>
    </source>
</evidence>
<sequence>MGFPEERDNGTGGSAPYGMGRAPQEAGGEPEKTGRASRRSRKNRADPADAVAGGPATGGPTAGGPTAGGPEKPPQSRMGWSPYDEGARSRAPLWFAIGGVAVLGLLGGGLALMWNADGPDTAPTAATRPTSVPLPSAPPGEYGFAAERATDPDPITVKEIFGSKKKFSVSGRAYEMTVTNKAKKCNDGALGDALEKALKSGKCNQLVRASFRDKDGKVIGTVGVANLTSSKSASKVAKAGDTDNYVKPLAGKDSVTKLLGSGSGGARISTHGHYAIMVWFQNKDGTKPDSKGSKRITQAIKDITSATVFKALDNRSVTGSPL</sequence>
<protein>
    <submittedName>
        <fullName evidence="3">Uncharacterized protein</fullName>
    </submittedName>
</protein>
<accession>A0A931ADF8</accession>
<comment type="caution">
    <text evidence="3">The sequence shown here is derived from an EMBL/GenBank/DDBJ whole genome shotgun (WGS) entry which is preliminary data.</text>
</comment>
<feature type="region of interest" description="Disordered" evidence="1">
    <location>
        <begin position="1"/>
        <end position="85"/>
    </location>
</feature>
<dbReference type="AlphaFoldDB" id="A0A931ADF8"/>
<keyword evidence="4" id="KW-1185">Reference proteome</keyword>
<feature type="compositionally biased region" description="Gly residues" evidence="1">
    <location>
        <begin position="55"/>
        <end position="67"/>
    </location>
</feature>
<evidence type="ECO:0000313" key="4">
    <source>
        <dbReference type="Proteomes" id="UP000605361"/>
    </source>
</evidence>
<evidence type="ECO:0000313" key="3">
    <source>
        <dbReference type="EMBL" id="MBF8188493.1"/>
    </source>
</evidence>
<organism evidence="3 4">
    <name type="scientific">Nonomuraea cypriaca</name>
    <dbReference type="NCBI Taxonomy" id="1187855"/>
    <lineage>
        <taxon>Bacteria</taxon>
        <taxon>Bacillati</taxon>
        <taxon>Actinomycetota</taxon>
        <taxon>Actinomycetes</taxon>
        <taxon>Streptosporangiales</taxon>
        <taxon>Streptosporangiaceae</taxon>
        <taxon>Nonomuraea</taxon>
    </lineage>
</organism>
<reference evidence="3" key="1">
    <citation type="submission" date="2020-11" db="EMBL/GenBank/DDBJ databases">
        <title>Whole-genome analyses of Nonomuraea sp. K274.</title>
        <authorList>
            <person name="Veyisoglu A."/>
        </authorList>
    </citation>
    <scope>NUCLEOTIDE SEQUENCE</scope>
    <source>
        <strain evidence="3">K274</strain>
    </source>
</reference>
<keyword evidence="2" id="KW-1133">Transmembrane helix</keyword>
<evidence type="ECO:0000256" key="2">
    <source>
        <dbReference type="SAM" id="Phobius"/>
    </source>
</evidence>
<name>A0A931ADF8_9ACTN</name>
<gene>
    <name evidence="3" type="ORF">ITP53_22750</name>
</gene>
<dbReference type="RefSeq" id="WP_195897441.1">
    <property type="nucleotide sequence ID" value="NZ_JADOGI010000067.1"/>
</dbReference>
<keyword evidence="2" id="KW-0472">Membrane</keyword>
<feature type="transmembrane region" description="Helical" evidence="2">
    <location>
        <begin position="93"/>
        <end position="114"/>
    </location>
</feature>
<dbReference type="EMBL" id="JADOGI010000067">
    <property type="protein sequence ID" value="MBF8188493.1"/>
    <property type="molecule type" value="Genomic_DNA"/>
</dbReference>